<dbReference type="Proteomes" id="UP000464378">
    <property type="component" value="Chromosome"/>
</dbReference>
<evidence type="ECO:0000313" key="2">
    <source>
        <dbReference type="EMBL" id="VIP05186.1"/>
    </source>
</evidence>
<dbReference type="EMBL" id="LR586016">
    <property type="protein sequence ID" value="VIP05186.1"/>
    <property type="molecule type" value="Genomic_DNA"/>
</dbReference>
<protein>
    <recommendedName>
        <fullName evidence="4">Secreted protein</fullName>
    </recommendedName>
</protein>
<organism evidence="2">
    <name type="scientific">Tuwongella immobilis</name>
    <dbReference type="NCBI Taxonomy" id="692036"/>
    <lineage>
        <taxon>Bacteria</taxon>
        <taxon>Pseudomonadati</taxon>
        <taxon>Planctomycetota</taxon>
        <taxon>Planctomycetia</taxon>
        <taxon>Gemmatales</taxon>
        <taxon>Gemmataceae</taxon>
        <taxon>Tuwongella</taxon>
    </lineage>
</organism>
<keyword evidence="3" id="KW-1185">Reference proteome</keyword>
<sequence>MRYLPVAMVACVLVSFSASVGFCADEDLLVEGSNWSGRRFFARDDPKTNPGQKWEFTIISRDKAGNFTGRMRLAEGKDARDYRISGRINGKSIQFKTEKKGFFQQSFEGKLASTEIAFIWAGTTDKGTQARGRAKAEVK</sequence>
<dbReference type="InParanoid" id="A0A6C2YUL5"/>
<reference evidence="2" key="1">
    <citation type="submission" date="2019-04" db="EMBL/GenBank/DDBJ databases">
        <authorList>
            <consortium name="Science for Life Laboratories"/>
        </authorList>
    </citation>
    <scope>NUCLEOTIDE SEQUENCE</scope>
    <source>
        <strain evidence="2">MBLW1</strain>
    </source>
</reference>
<dbReference type="EMBL" id="LR593887">
    <property type="protein sequence ID" value="VTS07728.1"/>
    <property type="molecule type" value="Genomic_DNA"/>
</dbReference>
<evidence type="ECO:0008006" key="4">
    <source>
        <dbReference type="Google" id="ProtNLM"/>
    </source>
</evidence>
<keyword evidence="1" id="KW-0732">Signal</keyword>
<evidence type="ECO:0000256" key="1">
    <source>
        <dbReference type="SAM" id="SignalP"/>
    </source>
</evidence>
<dbReference type="RefSeq" id="WP_162660247.1">
    <property type="nucleotide sequence ID" value="NZ_LR593887.1"/>
</dbReference>
<feature type="chain" id="PRO_5036172875" description="Secreted protein" evidence="1">
    <location>
        <begin position="25"/>
        <end position="139"/>
    </location>
</feature>
<dbReference type="AlphaFoldDB" id="A0A6C2YUL5"/>
<dbReference type="KEGG" id="tim:GMBLW1_40070"/>
<accession>A0A6C2YUL5</accession>
<proteinExistence type="predicted"/>
<evidence type="ECO:0000313" key="3">
    <source>
        <dbReference type="Proteomes" id="UP000464378"/>
    </source>
</evidence>
<gene>
    <name evidence="2" type="ORF">GMBLW1_40070</name>
</gene>
<feature type="signal peptide" evidence="1">
    <location>
        <begin position="1"/>
        <end position="24"/>
    </location>
</feature>
<name>A0A6C2YUL5_9BACT</name>